<reference evidence="1 2" key="1">
    <citation type="journal article" date="2015" name="Nature">
        <title>rRNA introns, odd ribosomes, and small enigmatic genomes across a large radiation of phyla.</title>
        <authorList>
            <person name="Brown C.T."/>
            <person name="Hug L.A."/>
            <person name="Thomas B.C."/>
            <person name="Sharon I."/>
            <person name="Castelle C.J."/>
            <person name="Singh A."/>
            <person name="Wilkins M.J."/>
            <person name="Williams K.H."/>
            <person name="Banfield J.F."/>
        </authorList>
    </citation>
    <scope>NUCLEOTIDE SEQUENCE [LARGE SCALE GENOMIC DNA]</scope>
</reference>
<name>A0A0G0M416_9BACT</name>
<organism evidence="1 2">
    <name type="scientific">Candidatus Woesebacteria bacterium GW2011_GWB1_39_12</name>
    <dbReference type="NCBI Taxonomy" id="1618574"/>
    <lineage>
        <taxon>Bacteria</taxon>
        <taxon>Candidatus Woeseibacteriota</taxon>
    </lineage>
</organism>
<comment type="caution">
    <text evidence="1">The sequence shown here is derived from an EMBL/GenBank/DDBJ whole genome shotgun (WGS) entry which is preliminary data.</text>
</comment>
<dbReference type="Proteomes" id="UP000033881">
    <property type="component" value="Unassembled WGS sequence"/>
</dbReference>
<dbReference type="STRING" id="1618574.UT24_C0031G0003"/>
<protein>
    <submittedName>
        <fullName evidence="1">Uncharacterized protein</fullName>
    </submittedName>
</protein>
<sequence length="190" mass="22168">MEGLLTFLLGSGFGIILRDALSGTINQWSKNWVDDYWGEVKRKRKLRYNLGKAILKLITQDPNNYIDDPKLMEIISLKQHVYGYNKRLASMLLVYSRVRSTIHKETKRLLEKGGFFVPEDMKMLGRFGEEVSIMHDGLTIEAHYLMGNGIWVYRFERLKLFLFGWIYLRKLRNAVTNETLSDVIKKSQGS</sequence>
<evidence type="ECO:0000313" key="2">
    <source>
        <dbReference type="Proteomes" id="UP000033881"/>
    </source>
</evidence>
<accession>A0A0G0M416</accession>
<dbReference type="EMBL" id="LBWB01000031">
    <property type="protein sequence ID" value="KKQ98918.1"/>
    <property type="molecule type" value="Genomic_DNA"/>
</dbReference>
<gene>
    <name evidence="1" type="ORF">UT24_C0031G0003</name>
</gene>
<proteinExistence type="predicted"/>
<evidence type="ECO:0000313" key="1">
    <source>
        <dbReference type="EMBL" id="KKQ98918.1"/>
    </source>
</evidence>
<dbReference type="AlphaFoldDB" id="A0A0G0M416"/>